<proteinExistence type="predicted"/>
<organism evidence="2 3">
    <name type="scientific">Rotaria magnacalcarata</name>
    <dbReference type="NCBI Taxonomy" id="392030"/>
    <lineage>
        <taxon>Eukaryota</taxon>
        <taxon>Metazoa</taxon>
        <taxon>Spiralia</taxon>
        <taxon>Gnathifera</taxon>
        <taxon>Rotifera</taxon>
        <taxon>Eurotatoria</taxon>
        <taxon>Bdelloidea</taxon>
        <taxon>Philodinida</taxon>
        <taxon>Philodinidae</taxon>
        <taxon>Rotaria</taxon>
    </lineage>
</organism>
<evidence type="ECO:0000313" key="2">
    <source>
        <dbReference type="EMBL" id="CAF4896242.1"/>
    </source>
</evidence>
<evidence type="ECO:0000313" key="3">
    <source>
        <dbReference type="Proteomes" id="UP000676336"/>
    </source>
</evidence>
<dbReference type="Proteomes" id="UP000676336">
    <property type="component" value="Unassembled WGS sequence"/>
</dbReference>
<gene>
    <name evidence="2" type="ORF">SMN809_LOCUS51512</name>
</gene>
<accession>A0A8S3C8Q1</accession>
<name>A0A8S3C8Q1_9BILA</name>
<dbReference type="Gene3D" id="1.20.1110.10">
    <property type="entry name" value="Calcium-transporting ATPase, transmembrane domain"/>
    <property type="match status" value="1"/>
</dbReference>
<keyword evidence="1" id="KW-0472">Membrane</keyword>
<feature type="transmembrane region" description="Helical" evidence="1">
    <location>
        <begin position="21"/>
        <end position="49"/>
    </location>
</feature>
<keyword evidence="1" id="KW-1133">Transmembrane helix</keyword>
<dbReference type="EMBL" id="CAJOBI010172845">
    <property type="protein sequence ID" value="CAF4896242.1"/>
    <property type="molecule type" value="Genomic_DNA"/>
</dbReference>
<dbReference type="AlphaFoldDB" id="A0A8S3C8Q1"/>
<feature type="non-terminal residue" evidence="2">
    <location>
        <position position="1"/>
    </location>
</feature>
<dbReference type="SUPFAM" id="SSF81665">
    <property type="entry name" value="Calcium ATPase, transmembrane domain M"/>
    <property type="match status" value="1"/>
</dbReference>
<dbReference type="InterPro" id="IPR023298">
    <property type="entry name" value="ATPase_P-typ_TM_dom_sf"/>
</dbReference>
<reference evidence="2" key="1">
    <citation type="submission" date="2021-02" db="EMBL/GenBank/DDBJ databases">
        <authorList>
            <person name="Nowell W R."/>
        </authorList>
    </citation>
    <scope>NUCLEOTIDE SEQUENCE</scope>
</reference>
<evidence type="ECO:0000256" key="1">
    <source>
        <dbReference type="SAM" id="Phobius"/>
    </source>
</evidence>
<sequence>DLIIFRGERWNNKYWSRFVRYLITGITVLVVAVPEGLPLAVTISLAYAVKVR</sequence>
<protein>
    <submittedName>
        <fullName evidence="2">Uncharacterized protein</fullName>
    </submittedName>
</protein>
<comment type="caution">
    <text evidence="2">The sequence shown here is derived from an EMBL/GenBank/DDBJ whole genome shotgun (WGS) entry which is preliminary data.</text>
</comment>
<keyword evidence="1" id="KW-0812">Transmembrane</keyword>